<proteinExistence type="predicted"/>
<dbReference type="GO" id="GO:0022857">
    <property type="term" value="F:transmembrane transporter activity"/>
    <property type="evidence" value="ECO:0007669"/>
    <property type="project" value="InterPro"/>
</dbReference>
<feature type="transmembrane region" description="Helical" evidence="6">
    <location>
        <begin position="259"/>
        <end position="279"/>
    </location>
</feature>
<evidence type="ECO:0000259" key="7">
    <source>
        <dbReference type="PROSITE" id="PS50850"/>
    </source>
</evidence>
<sequence>MTPPVASPATTATTPPPGGRRVAAALAVLTVATFAAVTAETLPVGLLSMIARDLGTTEPRVGLLVSAYAVVVAVASLPLTALLGRWPRRRALTGLLLAYAVGNAVFAATDSYAVAVAARLLAGLAHAGFFSVAVGAAVSLVPPSRAGRVTAWVFAGVTLAFTLGVPAGTALGTAVGWRWAFAGIAALLLLLAGAAAALLPASPPPAAADPTPLRQVLRRRPVLLVVAVSVVLTLGHYTAFTYVSPILRAAGVGEASTSLVLFGYGAAGALGLVLAGALADRFPRPALVGAIVVVGLSLAAIGSAGGSLVVTVVATVVWGVAFGAQPTLLQTAARRATPDAGDAAPGITNATTNIGIAGGALLGGRELAVADPPVLALTGAALAAVALVLLLLTPRPGDGG</sequence>
<dbReference type="CDD" id="cd17324">
    <property type="entry name" value="MFS_NepI_like"/>
    <property type="match status" value="1"/>
</dbReference>
<protein>
    <submittedName>
        <fullName evidence="8">Putative MFS family arabinose efflux permease</fullName>
    </submittedName>
</protein>
<gene>
    <name evidence="8" type="ORF">FHX36_000487</name>
</gene>
<accession>A0A839XZZ0</accession>
<feature type="transmembrane region" description="Helical" evidence="6">
    <location>
        <begin position="286"/>
        <end position="319"/>
    </location>
</feature>
<dbReference type="GO" id="GO:0005886">
    <property type="term" value="C:plasma membrane"/>
    <property type="evidence" value="ECO:0007669"/>
    <property type="project" value="UniProtKB-SubCell"/>
</dbReference>
<dbReference type="AlphaFoldDB" id="A0A839XZZ0"/>
<feature type="transmembrane region" description="Helical" evidence="6">
    <location>
        <begin position="95"/>
        <end position="114"/>
    </location>
</feature>
<evidence type="ECO:0000256" key="3">
    <source>
        <dbReference type="ARBA" id="ARBA00022692"/>
    </source>
</evidence>
<feature type="transmembrane region" description="Helical" evidence="6">
    <location>
        <begin position="120"/>
        <end position="142"/>
    </location>
</feature>
<dbReference type="Pfam" id="PF07690">
    <property type="entry name" value="MFS_1"/>
    <property type="match status" value="1"/>
</dbReference>
<dbReference type="RefSeq" id="WP_183513462.1">
    <property type="nucleotide sequence ID" value="NZ_JACIBU010000001.1"/>
</dbReference>
<comment type="caution">
    <text evidence="8">The sequence shown here is derived from an EMBL/GenBank/DDBJ whole genome shotgun (WGS) entry which is preliminary data.</text>
</comment>
<dbReference type="InterPro" id="IPR011701">
    <property type="entry name" value="MFS"/>
</dbReference>
<evidence type="ECO:0000256" key="4">
    <source>
        <dbReference type="ARBA" id="ARBA00022989"/>
    </source>
</evidence>
<dbReference type="EMBL" id="JACIBU010000001">
    <property type="protein sequence ID" value="MBB3674752.1"/>
    <property type="molecule type" value="Genomic_DNA"/>
</dbReference>
<dbReference type="InterPro" id="IPR050189">
    <property type="entry name" value="MFS_Efflux_Transporters"/>
</dbReference>
<name>A0A839XZZ0_9ACTN</name>
<dbReference type="InterPro" id="IPR020846">
    <property type="entry name" value="MFS_dom"/>
</dbReference>
<dbReference type="PROSITE" id="PS50850">
    <property type="entry name" value="MFS"/>
    <property type="match status" value="1"/>
</dbReference>
<evidence type="ECO:0000313" key="8">
    <source>
        <dbReference type="EMBL" id="MBB3674752.1"/>
    </source>
</evidence>
<dbReference type="InterPro" id="IPR036259">
    <property type="entry name" value="MFS_trans_sf"/>
</dbReference>
<keyword evidence="4 6" id="KW-1133">Transmembrane helix</keyword>
<comment type="subcellular location">
    <subcellularLocation>
        <location evidence="1">Cell membrane</location>
        <topology evidence="1">Multi-pass membrane protein</topology>
    </subcellularLocation>
</comment>
<keyword evidence="5 6" id="KW-0472">Membrane</keyword>
<keyword evidence="2" id="KW-1003">Cell membrane</keyword>
<feature type="transmembrane region" description="Helical" evidence="6">
    <location>
        <begin position="149"/>
        <end position="167"/>
    </location>
</feature>
<dbReference type="Gene3D" id="1.20.1250.20">
    <property type="entry name" value="MFS general substrate transporter like domains"/>
    <property type="match status" value="1"/>
</dbReference>
<feature type="transmembrane region" description="Helical" evidence="6">
    <location>
        <begin position="374"/>
        <end position="392"/>
    </location>
</feature>
<evidence type="ECO:0000256" key="1">
    <source>
        <dbReference type="ARBA" id="ARBA00004651"/>
    </source>
</evidence>
<reference evidence="8 9" key="1">
    <citation type="submission" date="2020-08" db="EMBL/GenBank/DDBJ databases">
        <title>Sequencing the genomes of 1000 actinobacteria strains.</title>
        <authorList>
            <person name="Klenk H.-P."/>
        </authorList>
    </citation>
    <scope>NUCLEOTIDE SEQUENCE [LARGE SCALE GENOMIC DNA]</scope>
    <source>
        <strain evidence="8 9">DSM 16678</strain>
    </source>
</reference>
<organism evidence="8 9">
    <name type="scientific">Modestobacter versicolor</name>
    <dbReference type="NCBI Taxonomy" id="429133"/>
    <lineage>
        <taxon>Bacteria</taxon>
        <taxon>Bacillati</taxon>
        <taxon>Actinomycetota</taxon>
        <taxon>Actinomycetes</taxon>
        <taxon>Geodermatophilales</taxon>
        <taxon>Geodermatophilaceae</taxon>
        <taxon>Modestobacter</taxon>
    </lineage>
</organism>
<feature type="transmembrane region" description="Helical" evidence="6">
    <location>
        <begin position="63"/>
        <end position="83"/>
    </location>
</feature>
<feature type="transmembrane region" description="Helical" evidence="6">
    <location>
        <begin position="179"/>
        <end position="201"/>
    </location>
</feature>
<dbReference type="SUPFAM" id="SSF103473">
    <property type="entry name" value="MFS general substrate transporter"/>
    <property type="match status" value="1"/>
</dbReference>
<evidence type="ECO:0000256" key="6">
    <source>
        <dbReference type="SAM" id="Phobius"/>
    </source>
</evidence>
<evidence type="ECO:0000313" key="9">
    <source>
        <dbReference type="Proteomes" id="UP000580718"/>
    </source>
</evidence>
<evidence type="ECO:0000256" key="2">
    <source>
        <dbReference type="ARBA" id="ARBA00022475"/>
    </source>
</evidence>
<dbReference type="Proteomes" id="UP000580718">
    <property type="component" value="Unassembled WGS sequence"/>
</dbReference>
<feature type="transmembrane region" description="Helical" evidence="6">
    <location>
        <begin position="222"/>
        <end position="239"/>
    </location>
</feature>
<dbReference type="PANTHER" id="PTHR43124">
    <property type="entry name" value="PURINE EFFLUX PUMP PBUE"/>
    <property type="match status" value="1"/>
</dbReference>
<dbReference type="PANTHER" id="PTHR43124:SF3">
    <property type="entry name" value="CHLORAMPHENICOL EFFLUX PUMP RV0191"/>
    <property type="match status" value="1"/>
</dbReference>
<feature type="domain" description="Major facilitator superfamily (MFS) profile" evidence="7">
    <location>
        <begin position="25"/>
        <end position="397"/>
    </location>
</feature>
<evidence type="ECO:0000256" key="5">
    <source>
        <dbReference type="ARBA" id="ARBA00023136"/>
    </source>
</evidence>
<keyword evidence="3 6" id="KW-0812">Transmembrane</keyword>